<evidence type="ECO:0000256" key="3">
    <source>
        <dbReference type="ARBA" id="ARBA00022679"/>
    </source>
</evidence>
<dbReference type="InterPro" id="IPR055270">
    <property type="entry name" value="Glyco_tran_10_C"/>
</dbReference>
<dbReference type="InterPro" id="IPR001503">
    <property type="entry name" value="Glyco_trans_10"/>
</dbReference>
<proteinExistence type="inferred from homology"/>
<feature type="domain" description="Alpha-(1,3)-fucosyltransferase FucT N-terminal" evidence="5">
    <location>
        <begin position="46"/>
        <end position="135"/>
    </location>
</feature>
<dbReference type="Proteomes" id="UP001244552">
    <property type="component" value="Unassembled WGS sequence"/>
</dbReference>
<dbReference type="PANTHER" id="PTHR11929">
    <property type="entry name" value="ALPHA- 1,3 -FUCOSYLTRANSFERASE"/>
    <property type="match status" value="1"/>
</dbReference>
<keyword evidence="7" id="KW-1185">Reference proteome</keyword>
<evidence type="ECO:0008006" key="8">
    <source>
        <dbReference type="Google" id="ProtNLM"/>
    </source>
</evidence>
<evidence type="ECO:0000259" key="4">
    <source>
        <dbReference type="Pfam" id="PF00852"/>
    </source>
</evidence>
<evidence type="ECO:0000259" key="5">
    <source>
        <dbReference type="Pfam" id="PF18025"/>
    </source>
</evidence>
<evidence type="ECO:0000313" key="6">
    <source>
        <dbReference type="EMBL" id="MDQ0534274.1"/>
    </source>
</evidence>
<name>A0ABU0MLQ7_9PROT</name>
<comment type="caution">
    <text evidence="6">The sequence shown here is derived from an EMBL/GenBank/DDBJ whole genome shotgun (WGS) entry which is preliminary data.</text>
</comment>
<dbReference type="Pfam" id="PF18025">
    <property type="entry name" value="FucT_N"/>
    <property type="match status" value="1"/>
</dbReference>
<dbReference type="InterPro" id="IPR038577">
    <property type="entry name" value="GT10-like_C_sf"/>
</dbReference>
<accession>A0ABU0MLQ7</accession>
<evidence type="ECO:0000313" key="7">
    <source>
        <dbReference type="Proteomes" id="UP001244552"/>
    </source>
</evidence>
<feature type="domain" description="Fucosyltransferase C-terminal" evidence="4">
    <location>
        <begin position="177"/>
        <end position="294"/>
    </location>
</feature>
<protein>
    <recommendedName>
        <fullName evidence="8">Alpha-1,3-fucosyltransferase</fullName>
    </recommendedName>
</protein>
<dbReference type="PANTHER" id="PTHR11929:SF194">
    <property type="entry name" value="ALPHA-(1,3)-FUCOSYLTRANSFERASE 10"/>
    <property type="match status" value="1"/>
</dbReference>
<keyword evidence="3" id="KW-0808">Transferase</keyword>
<sequence>MIDARTSAFLADFFAGGRRNPLELERFLLTGPDGPRRGAKPPLKLAFHDFWPEFDSRRNFFTALLATRFAVRVVEDDSDLAIVSVFGGRHREMRSARSLYFTGENRRPPLDSFDMAVSFDRLDDPRHFRLPLYVVHAHDHFRETATPLFCQPVLPPVLPSRREFQDRGFCAFLYKNPHAERRNAFFAMLDARRRVDAVGWHLNNTGSVVRTGWLPKIKVFQRYRFAFAFENSSHPGYLTEKILDAFQAGTVPLYWGDPELRREVAAGSFIDVSAFPDDEAACSHILALDEDYDAWCAVRGVPPFLGTEDFHFDVYRLVEFIEARL</sequence>
<gene>
    <name evidence="6" type="ORF">QO018_003145</name>
</gene>
<evidence type="ECO:0000256" key="2">
    <source>
        <dbReference type="ARBA" id="ARBA00022676"/>
    </source>
</evidence>
<reference evidence="6 7" key="1">
    <citation type="submission" date="2023-07" db="EMBL/GenBank/DDBJ databases">
        <title>Genomic Encyclopedia of Type Strains, Phase IV (KMG-IV): sequencing the most valuable type-strain genomes for metagenomic binning, comparative biology and taxonomic classification.</title>
        <authorList>
            <person name="Goeker M."/>
        </authorList>
    </citation>
    <scope>NUCLEOTIDE SEQUENCE [LARGE SCALE GENOMIC DNA]</scope>
    <source>
        <strain evidence="6 7">DSM 19922</strain>
    </source>
</reference>
<dbReference type="SUPFAM" id="SSF53756">
    <property type="entry name" value="UDP-Glycosyltransferase/glycogen phosphorylase"/>
    <property type="match status" value="1"/>
</dbReference>
<dbReference type="EMBL" id="JAUSVU010000010">
    <property type="protein sequence ID" value="MDQ0534274.1"/>
    <property type="molecule type" value="Genomic_DNA"/>
</dbReference>
<evidence type="ECO:0000256" key="1">
    <source>
        <dbReference type="ARBA" id="ARBA00008919"/>
    </source>
</evidence>
<dbReference type="RefSeq" id="WP_209983285.1">
    <property type="nucleotide sequence ID" value="NZ_JAGINO010000010.1"/>
</dbReference>
<dbReference type="Pfam" id="PF00852">
    <property type="entry name" value="Glyco_transf_10"/>
    <property type="match status" value="1"/>
</dbReference>
<comment type="similarity">
    <text evidence="1">Belongs to the glycosyltransferase 10 family.</text>
</comment>
<keyword evidence="2" id="KW-0328">Glycosyltransferase</keyword>
<organism evidence="6 7">
    <name type="scientific">Azospirillum picis</name>
    <dbReference type="NCBI Taxonomy" id="488438"/>
    <lineage>
        <taxon>Bacteria</taxon>
        <taxon>Pseudomonadati</taxon>
        <taxon>Pseudomonadota</taxon>
        <taxon>Alphaproteobacteria</taxon>
        <taxon>Rhodospirillales</taxon>
        <taxon>Azospirillaceae</taxon>
        <taxon>Azospirillum</taxon>
    </lineage>
</organism>
<dbReference type="Gene3D" id="3.40.50.11660">
    <property type="entry name" value="Glycosyl transferase family 10, C-terminal domain"/>
    <property type="match status" value="1"/>
</dbReference>
<dbReference type="InterPro" id="IPR041058">
    <property type="entry name" value="FucT_N"/>
</dbReference>